<evidence type="ECO:0000313" key="1">
    <source>
        <dbReference type="EMBL" id="KOM49517.1"/>
    </source>
</evidence>
<gene>
    <name evidence="1" type="ORF">LR48_Vigan08g034400</name>
</gene>
<proteinExistence type="predicted"/>
<sequence>MSTHTHILDSAFSIEHIDIPYAVLELCADFDIIPVDDSFTVGVHLAADLIDASEVIFEEPVHVDFKFELHICLGEVQTSFDNLMHEKPLPDILAVILDCTEKLDEICVVEHIDISDDFYNVCIGLDNNFEDSFMDCVELTMNSVVITKEEPTQVLFNLEILVVLFEFPLQFSSFDCLCIDPLEPVVNTAVVIDSKTLRAPFEIERIHNPTVCTDNICPTFDALVLHENDLDFTFNKAEMFDDSLMNIDFDFSVAADMTNIATHPKEAADTKEVVMDAREAGSIEWRTDDAKAESWEGAKEHLG</sequence>
<protein>
    <submittedName>
        <fullName evidence="1">Uncharacterized protein</fullName>
    </submittedName>
</protein>
<name>A0A0L9V3N9_PHAAN</name>
<dbReference type="Proteomes" id="UP000053144">
    <property type="component" value="Chromosome 8"/>
</dbReference>
<accession>A0A0L9V3N9</accession>
<evidence type="ECO:0000313" key="2">
    <source>
        <dbReference type="Proteomes" id="UP000053144"/>
    </source>
</evidence>
<organism evidence="1 2">
    <name type="scientific">Phaseolus angularis</name>
    <name type="common">Azuki bean</name>
    <name type="synonym">Vigna angularis</name>
    <dbReference type="NCBI Taxonomy" id="3914"/>
    <lineage>
        <taxon>Eukaryota</taxon>
        <taxon>Viridiplantae</taxon>
        <taxon>Streptophyta</taxon>
        <taxon>Embryophyta</taxon>
        <taxon>Tracheophyta</taxon>
        <taxon>Spermatophyta</taxon>
        <taxon>Magnoliopsida</taxon>
        <taxon>eudicotyledons</taxon>
        <taxon>Gunneridae</taxon>
        <taxon>Pentapetalae</taxon>
        <taxon>rosids</taxon>
        <taxon>fabids</taxon>
        <taxon>Fabales</taxon>
        <taxon>Fabaceae</taxon>
        <taxon>Papilionoideae</taxon>
        <taxon>50 kb inversion clade</taxon>
        <taxon>NPAAA clade</taxon>
        <taxon>indigoferoid/millettioid clade</taxon>
        <taxon>Phaseoleae</taxon>
        <taxon>Vigna</taxon>
    </lineage>
</organism>
<dbReference type="EMBL" id="CM003378">
    <property type="protein sequence ID" value="KOM49517.1"/>
    <property type="molecule type" value="Genomic_DNA"/>
</dbReference>
<reference evidence="2" key="1">
    <citation type="journal article" date="2015" name="Proc. Natl. Acad. Sci. U.S.A.">
        <title>Genome sequencing of adzuki bean (Vigna angularis) provides insight into high starch and low fat accumulation and domestication.</title>
        <authorList>
            <person name="Yang K."/>
            <person name="Tian Z."/>
            <person name="Chen C."/>
            <person name="Luo L."/>
            <person name="Zhao B."/>
            <person name="Wang Z."/>
            <person name="Yu L."/>
            <person name="Li Y."/>
            <person name="Sun Y."/>
            <person name="Li W."/>
            <person name="Chen Y."/>
            <person name="Li Y."/>
            <person name="Zhang Y."/>
            <person name="Ai D."/>
            <person name="Zhao J."/>
            <person name="Shang C."/>
            <person name="Ma Y."/>
            <person name="Wu B."/>
            <person name="Wang M."/>
            <person name="Gao L."/>
            <person name="Sun D."/>
            <person name="Zhang P."/>
            <person name="Guo F."/>
            <person name="Wang W."/>
            <person name="Li Y."/>
            <person name="Wang J."/>
            <person name="Varshney R.K."/>
            <person name="Wang J."/>
            <person name="Ling H.Q."/>
            <person name="Wan P."/>
        </authorList>
    </citation>
    <scope>NUCLEOTIDE SEQUENCE</scope>
    <source>
        <strain evidence="2">cv. Jingnong 6</strain>
    </source>
</reference>
<dbReference type="Gramene" id="KOM49517">
    <property type="protein sequence ID" value="KOM49517"/>
    <property type="gene ID" value="LR48_Vigan08g034400"/>
</dbReference>
<dbReference type="AlphaFoldDB" id="A0A0L9V3N9"/>